<keyword evidence="2" id="KW-1185">Reference proteome</keyword>
<dbReference type="Proteomes" id="UP000541444">
    <property type="component" value="Unassembled WGS sequence"/>
</dbReference>
<proteinExistence type="predicted"/>
<dbReference type="EMBL" id="JACGCM010001586">
    <property type="protein sequence ID" value="KAF6153113.1"/>
    <property type="molecule type" value="Genomic_DNA"/>
</dbReference>
<name>A0A7J7MDX9_9MAGN</name>
<dbReference type="OrthoDB" id="2001780at2759"/>
<evidence type="ECO:0000313" key="2">
    <source>
        <dbReference type="Proteomes" id="UP000541444"/>
    </source>
</evidence>
<evidence type="ECO:0000313" key="1">
    <source>
        <dbReference type="EMBL" id="KAF6153113.1"/>
    </source>
</evidence>
<comment type="caution">
    <text evidence="1">The sequence shown here is derived from an EMBL/GenBank/DDBJ whole genome shotgun (WGS) entry which is preliminary data.</text>
</comment>
<feature type="non-terminal residue" evidence="1">
    <location>
        <position position="105"/>
    </location>
</feature>
<organism evidence="1 2">
    <name type="scientific">Kingdonia uniflora</name>
    <dbReference type="NCBI Taxonomy" id="39325"/>
    <lineage>
        <taxon>Eukaryota</taxon>
        <taxon>Viridiplantae</taxon>
        <taxon>Streptophyta</taxon>
        <taxon>Embryophyta</taxon>
        <taxon>Tracheophyta</taxon>
        <taxon>Spermatophyta</taxon>
        <taxon>Magnoliopsida</taxon>
        <taxon>Ranunculales</taxon>
        <taxon>Circaeasteraceae</taxon>
        <taxon>Kingdonia</taxon>
    </lineage>
</organism>
<feature type="non-terminal residue" evidence="1">
    <location>
        <position position="1"/>
    </location>
</feature>
<dbReference type="AlphaFoldDB" id="A0A7J7MDX9"/>
<protein>
    <submittedName>
        <fullName evidence="1">Uncharacterized protein</fullName>
    </submittedName>
</protein>
<accession>A0A7J7MDX9</accession>
<reference evidence="1 2" key="1">
    <citation type="journal article" date="2020" name="IScience">
        <title>Genome Sequencing of the Endangered Kingdonia uniflora (Circaeasteraceae, Ranunculales) Reveals Potential Mechanisms of Evolutionary Specialization.</title>
        <authorList>
            <person name="Sun Y."/>
            <person name="Deng T."/>
            <person name="Zhang A."/>
            <person name="Moore M.J."/>
            <person name="Landis J.B."/>
            <person name="Lin N."/>
            <person name="Zhang H."/>
            <person name="Zhang X."/>
            <person name="Huang J."/>
            <person name="Zhang X."/>
            <person name="Sun H."/>
            <person name="Wang H."/>
        </authorList>
    </citation>
    <scope>NUCLEOTIDE SEQUENCE [LARGE SCALE GENOMIC DNA]</scope>
    <source>
        <strain evidence="1">TB1705</strain>
        <tissue evidence="1">Leaf</tissue>
    </source>
</reference>
<gene>
    <name evidence="1" type="ORF">GIB67_034835</name>
</gene>
<sequence length="105" mass="11788">KDGAVLLQVLRSRREVILDNIRDNDKAGANYQKEVEGNKKHRCQLQDMIEEATSNNTNETYLRFLKFLRMNLEQDACNTVEGSDSGLHAGCLPSISNCFSLIVTA</sequence>